<evidence type="ECO:0000256" key="1">
    <source>
        <dbReference type="SAM" id="SignalP"/>
    </source>
</evidence>
<dbReference type="Pfam" id="PF14125">
    <property type="entry name" value="DUF4292"/>
    <property type="match status" value="1"/>
</dbReference>
<accession>A0ABV5J626</accession>
<proteinExistence type="predicted"/>
<keyword evidence="1" id="KW-0732">Signal</keyword>
<comment type="caution">
    <text evidence="2">The sequence shown here is derived from an EMBL/GenBank/DDBJ whole genome shotgun (WGS) entry which is preliminary data.</text>
</comment>
<feature type="chain" id="PRO_5045218512" evidence="1">
    <location>
        <begin position="24"/>
        <end position="246"/>
    </location>
</feature>
<reference evidence="2 3" key="1">
    <citation type="submission" date="2024-09" db="EMBL/GenBank/DDBJ databases">
        <authorList>
            <person name="Sun Q."/>
            <person name="Mori K."/>
        </authorList>
    </citation>
    <scope>NUCLEOTIDE SEQUENCE [LARGE SCALE GENOMIC DNA]</scope>
    <source>
        <strain evidence="2 3">CECT 7682</strain>
    </source>
</reference>
<organism evidence="2 3">
    <name type="scientific">Echinicola jeungdonensis</name>
    <dbReference type="NCBI Taxonomy" id="709343"/>
    <lineage>
        <taxon>Bacteria</taxon>
        <taxon>Pseudomonadati</taxon>
        <taxon>Bacteroidota</taxon>
        <taxon>Cytophagia</taxon>
        <taxon>Cytophagales</taxon>
        <taxon>Cyclobacteriaceae</taxon>
        <taxon>Echinicola</taxon>
    </lineage>
</organism>
<dbReference type="PROSITE" id="PS51257">
    <property type="entry name" value="PROKAR_LIPOPROTEIN"/>
    <property type="match status" value="1"/>
</dbReference>
<dbReference type="RefSeq" id="WP_290246474.1">
    <property type="nucleotide sequence ID" value="NZ_JAUFQT010000001.1"/>
</dbReference>
<feature type="signal peptide" evidence="1">
    <location>
        <begin position="1"/>
        <end position="23"/>
    </location>
</feature>
<dbReference type="InterPro" id="IPR025634">
    <property type="entry name" value="DUF4292"/>
</dbReference>
<dbReference type="EMBL" id="JBHMEW010000059">
    <property type="protein sequence ID" value="MFB9212267.1"/>
    <property type="molecule type" value="Genomic_DNA"/>
</dbReference>
<gene>
    <name evidence="2" type="ORF">ACFFUR_10665</name>
</gene>
<evidence type="ECO:0000313" key="2">
    <source>
        <dbReference type="EMBL" id="MFB9212267.1"/>
    </source>
</evidence>
<sequence>MNKRFFWSVIPVVLLLLASCAKRPNLYSSDGVMEEFSPNYFDFSYLSAKARIVLEEDGGKTTRGTLNLRAKKDSIIWFSLSPGLGIEAARGVITQESIRVKDRLNGKEIDLTFEQFQNQYGLRLSLPLFQNILFANVPNQLSFRDRLIRVGKTFTLTQRRDDILYESVIGAQHGKVMELETSSPYHKGKLTANYPTFEKVNEQPFAHRILLTMLMDQSSGQKSTLVNIEVNKVDLEEGPMSFPYNF</sequence>
<name>A0ABV5J626_9BACT</name>
<dbReference type="Proteomes" id="UP001589654">
    <property type="component" value="Unassembled WGS sequence"/>
</dbReference>
<protein>
    <submittedName>
        <fullName evidence="2">DUF4292 domain-containing protein</fullName>
    </submittedName>
</protein>
<evidence type="ECO:0000313" key="3">
    <source>
        <dbReference type="Proteomes" id="UP001589654"/>
    </source>
</evidence>
<keyword evidence="3" id="KW-1185">Reference proteome</keyword>